<dbReference type="SMART" id="SM01022">
    <property type="entry name" value="ASCH"/>
    <property type="match status" value="1"/>
</dbReference>
<proteinExistence type="predicted"/>
<dbReference type="PIRSF" id="PIRSF021320">
    <property type="entry name" value="DUF984"/>
    <property type="match status" value="1"/>
</dbReference>
<dbReference type="Gene3D" id="3.10.400.10">
    <property type="entry name" value="Sulfate adenylyltransferase"/>
    <property type="match status" value="1"/>
</dbReference>
<sequence length="139" mass="15634">MTKVEALRSTYPGALAWHFGDSSELADELVQLVLSGIKTATCCSRASFQREYERGEAPCVGSYNIILDGAGQPMCVIQTVRMQLIRFCDVTSELASKEGEGDLSLAYWKEGHKRYFEREGTYSEEMELIFEEFALIEVV</sequence>
<gene>
    <name evidence="2" type="ORF">EV102420_09_00410</name>
</gene>
<dbReference type="RefSeq" id="WP_042390801.1">
    <property type="nucleotide sequence ID" value="NZ_BBMZ01000009.1"/>
</dbReference>
<dbReference type="PANTHER" id="PTHR39203">
    <property type="entry name" value="CYTOPLASMIC PROTEIN-RELATED"/>
    <property type="match status" value="1"/>
</dbReference>
<evidence type="ECO:0000259" key="1">
    <source>
        <dbReference type="SMART" id="SM01022"/>
    </source>
</evidence>
<keyword evidence="3" id="KW-1185">Reference proteome</keyword>
<dbReference type="InterPro" id="IPR009326">
    <property type="entry name" value="DUF984"/>
</dbReference>
<dbReference type="PANTHER" id="PTHR39203:SF1">
    <property type="entry name" value="CYTOPLASMIC PROTEIN"/>
    <property type="match status" value="1"/>
</dbReference>
<dbReference type="eggNOG" id="COG4405">
    <property type="taxonomic scope" value="Bacteria"/>
</dbReference>
<dbReference type="OrthoDB" id="9807542at2"/>
<reference evidence="2 3" key="1">
    <citation type="submission" date="2014-09" db="EMBL/GenBank/DDBJ databases">
        <title>Whole genome shotgun sequence of Escherichia vulneris NBRC 102420.</title>
        <authorList>
            <person name="Yoshida Y."/>
            <person name="Hosoyama A."/>
            <person name="Tsuchikane K."/>
            <person name="Ohji S."/>
            <person name="Ichikawa N."/>
            <person name="Kimura A."/>
            <person name="Yamazoe A."/>
            <person name="Ezaki T."/>
            <person name="Fujita N."/>
        </authorList>
    </citation>
    <scope>NUCLEOTIDE SEQUENCE [LARGE SCALE GENOMIC DNA]</scope>
    <source>
        <strain evidence="2 3">NBRC 102420</strain>
    </source>
</reference>
<comment type="caution">
    <text evidence="2">The sequence shown here is derived from an EMBL/GenBank/DDBJ whole genome shotgun (WGS) entry which is preliminary data.</text>
</comment>
<evidence type="ECO:0000313" key="2">
    <source>
        <dbReference type="EMBL" id="GAL58009.1"/>
    </source>
</evidence>
<accession>A0A090V452</accession>
<dbReference type="EMBL" id="BBMZ01000009">
    <property type="protein sequence ID" value="GAL58009.1"/>
    <property type="molecule type" value="Genomic_DNA"/>
</dbReference>
<organism evidence="2 3">
    <name type="scientific">Pseudescherichia vulneris NBRC 102420</name>
    <dbReference type="NCBI Taxonomy" id="1115515"/>
    <lineage>
        <taxon>Bacteria</taxon>
        <taxon>Pseudomonadati</taxon>
        <taxon>Pseudomonadota</taxon>
        <taxon>Gammaproteobacteria</taxon>
        <taxon>Enterobacterales</taxon>
        <taxon>Enterobacteriaceae</taxon>
        <taxon>Pseudescherichia</taxon>
    </lineage>
</organism>
<dbReference type="CDD" id="cd06553">
    <property type="entry name" value="ASCH_Ef3133_like"/>
    <property type="match status" value="1"/>
</dbReference>
<dbReference type="InterPro" id="IPR007374">
    <property type="entry name" value="ASCH_domain"/>
</dbReference>
<dbReference type="STRING" id="1115515.EV102420_09_00410"/>
<name>A0A090V452_PSEVU</name>
<protein>
    <recommendedName>
        <fullName evidence="1">ASCH domain-containing protein</fullName>
    </recommendedName>
</protein>
<feature type="domain" description="ASCH" evidence="1">
    <location>
        <begin position="17"/>
        <end position="137"/>
    </location>
</feature>
<evidence type="ECO:0000313" key="3">
    <source>
        <dbReference type="Proteomes" id="UP000029462"/>
    </source>
</evidence>
<dbReference type="SUPFAM" id="SSF88697">
    <property type="entry name" value="PUA domain-like"/>
    <property type="match status" value="1"/>
</dbReference>
<dbReference type="InterPro" id="IPR015947">
    <property type="entry name" value="PUA-like_sf"/>
</dbReference>
<dbReference type="Pfam" id="PF04266">
    <property type="entry name" value="ASCH"/>
    <property type="match status" value="1"/>
</dbReference>
<dbReference type="AlphaFoldDB" id="A0A090V452"/>
<dbReference type="Proteomes" id="UP000029462">
    <property type="component" value="Unassembled WGS sequence"/>
</dbReference>